<dbReference type="OrthoDB" id="140543at2157"/>
<keyword evidence="3" id="KW-1185">Reference proteome</keyword>
<gene>
    <name evidence="2" type="ORF">HUG10_19020</name>
</gene>
<dbReference type="GO" id="GO:0016740">
    <property type="term" value="F:transferase activity"/>
    <property type="evidence" value="ECO:0007669"/>
    <property type="project" value="UniProtKB-KW"/>
</dbReference>
<dbReference type="SUPFAM" id="SSF55729">
    <property type="entry name" value="Acyl-CoA N-acyltransferases (Nat)"/>
    <property type="match status" value="1"/>
</dbReference>
<dbReference type="Gene3D" id="3.40.630.30">
    <property type="match status" value="1"/>
</dbReference>
<sequence length="331" mass="37267">MSVTVEEVSDGDAWNDLLARSPGASPFHRFEFLEVCADHAGATLHPFVGYRGAEPIGLFPVFEMRKGPFTAAFSPPPDLKVHYLGPAPLNPGGLKRRKRDRRNRRFVEAVLDRVDREFDPRYVNVRTSPAYDDERPFLWAGYDATPRYTYVLDLTRDEEDLLTAFSKDLRRAVRREADGFEIAEAGTDGIERIVEAAAARHAEKGADYNVTPSFVADVARELPDGMLHAHVCREHGEFCGGEVSLEHDGTVYGWQSAGDVSRSVPVYDLMYWHAFRAAKARGCESYDLLGANNPDLCTYKAKFAPDLRTYQALNRGSWEMKAAARLYKRLR</sequence>
<dbReference type="PANTHER" id="PTHR36174:SF1">
    <property type="entry name" value="LIPID II:GLYCINE GLYCYLTRANSFERASE"/>
    <property type="match status" value="1"/>
</dbReference>
<geneLocation type="plasmid" evidence="2 3">
    <name>unnamed1</name>
</geneLocation>
<keyword evidence="2" id="KW-0808">Transferase</keyword>
<evidence type="ECO:0000259" key="1">
    <source>
        <dbReference type="Pfam" id="PF13480"/>
    </source>
</evidence>
<dbReference type="EMBL" id="CP058530">
    <property type="protein sequence ID" value="QLG29699.1"/>
    <property type="molecule type" value="Genomic_DNA"/>
</dbReference>
<dbReference type="KEGG" id="halg:HUG10_19020"/>
<organism evidence="2 3">
    <name type="scientific">Halorarum halophilum</name>
    <dbReference type="NCBI Taxonomy" id="2743090"/>
    <lineage>
        <taxon>Archaea</taxon>
        <taxon>Methanobacteriati</taxon>
        <taxon>Methanobacteriota</taxon>
        <taxon>Stenosarchaea group</taxon>
        <taxon>Halobacteria</taxon>
        <taxon>Halobacteriales</taxon>
        <taxon>Haloferacaceae</taxon>
        <taxon>Halorarum</taxon>
    </lineage>
</organism>
<dbReference type="PANTHER" id="PTHR36174">
    <property type="entry name" value="LIPID II:GLYCINE GLYCYLTRANSFERASE"/>
    <property type="match status" value="1"/>
</dbReference>
<accession>A0A7D5KA97</accession>
<dbReference type="Proteomes" id="UP000509750">
    <property type="component" value="Plasmid unnamed1"/>
</dbReference>
<evidence type="ECO:0000313" key="3">
    <source>
        <dbReference type="Proteomes" id="UP000509750"/>
    </source>
</evidence>
<dbReference type="InterPro" id="IPR038740">
    <property type="entry name" value="BioF2-like_GNAT_dom"/>
</dbReference>
<reference evidence="2 3" key="1">
    <citation type="submission" date="2020-07" db="EMBL/GenBank/DDBJ databases">
        <title>Gai3-2, isolated from salt lake.</title>
        <authorList>
            <person name="Cui H."/>
            <person name="Shi X."/>
        </authorList>
    </citation>
    <scope>NUCLEOTIDE SEQUENCE [LARGE SCALE GENOMIC DNA]</scope>
    <source>
        <strain evidence="2 3">Gai3-2</strain>
        <plasmid evidence="2 3">unnamed1</plasmid>
    </source>
</reference>
<keyword evidence="2" id="KW-0614">Plasmid</keyword>
<proteinExistence type="predicted"/>
<dbReference type="InterPro" id="IPR016181">
    <property type="entry name" value="Acyl_CoA_acyltransferase"/>
</dbReference>
<dbReference type="GeneID" id="56030971"/>
<dbReference type="AlphaFoldDB" id="A0A7D5KA97"/>
<evidence type="ECO:0000313" key="2">
    <source>
        <dbReference type="EMBL" id="QLG29699.1"/>
    </source>
</evidence>
<dbReference type="RefSeq" id="WP_179171273.1">
    <property type="nucleotide sequence ID" value="NZ_CP058530.1"/>
</dbReference>
<dbReference type="Pfam" id="PF13480">
    <property type="entry name" value="Acetyltransf_6"/>
    <property type="match status" value="1"/>
</dbReference>
<protein>
    <submittedName>
        <fullName evidence="2">GNAT family N-acetyltransferase</fullName>
    </submittedName>
</protein>
<feature type="domain" description="BioF2-like acetyltransferase" evidence="1">
    <location>
        <begin position="166"/>
        <end position="294"/>
    </location>
</feature>
<name>A0A7D5KA97_9EURY</name>
<dbReference type="InterPro" id="IPR050644">
    <property type="entry name" value="PG_Glycine_Bridge_Synth"/>
</dbReference>